<reference evidence="2" key="1">
    <citation type="submission" date="2021-06" db="EMBL/GenBank/DDBJ databases">
        <title>Elioraea tepida, sp. nov., a moderately thermophilic aerobic anoxygenic phototrophic bacterium isolated from an alkaline siliceous hot spring mat community in Yellowstone National Park, WY, USA.</title>
        <authorList>
            <person name="Saini M.K."/>
            <person name="Yoshida S."/>
            <person name="Sebastian A."/>
            <person name="Hirose S."/>
            <person name="Hara E."/>
            <person name="Tamaki H."/>
            <person name="Soulier N.T."/>
            <person name="Albert I."/>
            <person name="Hanada S."/>
            <person name="Bryant D.A."/>
            <person name="Tank M."/>
        </authorList>
    </citation>
    <scope>NUCLEOTIDE SEQUENCE</scope>
    <source>
        <strain evidence="2">MS-P2</strain>
    </source>
</reference>
<dbReference type="EC" id="6.3.3.2" evidence="1"/>
<sequence length="197" mass="20629">MRGPTASEEGKALVLAKREARARGLAARATGEPRLGLRLAGHVLERLPPPAGAVVAGYWPVRDEIDPRPLMLALAGRGHPLALPVAGPRGTPLRFRCFRFGDPLEHGAFGTSHPLADAGEVEPDVVLVPLVAFDAAGGRLGHGAGYYDRTLNALRAARRVLAIGLGYAAQRQPRVPAGPGDARLDAIATEAGVLVTR</sequence>
<keyword evidence="1" id="KW-0460">Magnesium</keyword>
<dbReference type="Pfam" id="PF01812">
    <property type="entry name" value="5-FTHF_cyc-lig"/>
    <property type="match status" value="1"/>
</dbReference>
<accession>A0A975U2Y4</accession>
<name>A0A975U2Y4_9PROT</name>
<keyword evidence="3" id="KW-1185">Reference proteome</keyword>
<dbReference type="GO" id="GO:0035999">
    <property type="term" value="P:tetrahydrofolate interconversion"/>
    <property type="evidence" value="ECO:0007669"/>
    <property type="project" value="TreeGrafter"/>
</dbReference>
<dbReference type="NCBIfam" id="TIGR02727">
    <property type="entry name" value="MTHFS_bact"/>
    <property type="match status" value="1"/>
</dbReference>
<proteinExistence type="inferred from homology"/>
<keyword evidence="2" id="KW-0436">Ligase</keyword>
<keyword evidence="1" id="KW-0067">ATP-binding</keyword>
<dbReference type="GO" id="GO:0030272">
    <property type="term" value="F:5-formyltetrahydrofolate cyclo-ligase activity"/>
    <property type="evidence" value="ECO:0007669"/>
    <property type="project" value="UniProtKB-EC"/>
</dbReference>
<dbReference type="PANTHER" id="PTHR23407">
    <property type="entry name" value="ATPASE INHIBITOR/5-FORMYLTETRAHYDROFOLATE CYCLO-LIGASE"/>
    <property type="match status" value="1"/>
</dbReference>
<organism evidence="2 3">
    <name type="scientific">Elioraea tepida</name>
    <dbReference type="NCBI Taxonomy" id="2843330"/>
    <lineage>
        <taxon>Bacteria</taxon>
        <taxon>Pseudomonadati</taxon>
        <taxon>Pseudomonadota</taxon>
        <taxon>Alphaproteobacteria</taxon>
        <taxon>Acetobacterales</taxon>
        <taxon>Elioraeaceae</taxon>
        <taxon>Elioraea</taxon>
    </lineage>
</organism>
<dbReference type="InterPro" id="IPR002698">
    <property type="entry name" value="FTHF_cligase"/>
</dbReference>
<comment type="catalytic activity">
    <reaction evidence="1">
        <text>(6S)-5-formyl-5,6,7,8-tetrahydrofolate + ATP = (6R)-5,10-methenyltetrahydrofolate + ADP + phosphate</text>
        <dbReference type="Rhea" id="RHEA:10488"/>
        <dbReference type="ChEBI" id="CHEBI:30616"/>
        <dbReference type="ChEBI" id="CHEBI:43474"/>
        <dbReference type="ChEBI" id="CHEBI:57455"/>
        <dbReference type="ChEBI" id="CHEBI:57457"/>
        <dbReference type="ChEBI" id="CHEBI:456216"/>
        <dbReference type="EC" id="6.3.3.2"/>
    </reaction>
</comment>
<dbReference type="EMBL" id="CP076448">
    <property type="protein sequence ID" value="QXM25456.1"/>
    <property type="molecule type" value="Genomic_DNA"/>
</dbReference>
<evidence type="ECO:0000313" key="3">
    <source>
        <dbReference type="Proteomes" id="UP000694001"/>
    </source>
</evidence>
<dbReference type="GO" id="GO:0005524">
    <property type="term" value="F:ATP binding"/>
    <property type="evidence" value="ECO:0007669"/>
    <property type="project" value="UniProtKB-KW"/>
</dbReference>
<keyword evidence="1" id="KW-0479">Metal-binding</keyword>
<evidence type="ECO:0000256" key="1">
    <source>
        <dbReference type="RuleBase" id="RU361279"/>
    </source>
</evidence>
<dbReference type="RefSeq" id="WP_218286512.1">
    <property type="nucleotide sequence ID" value="NZ_CP076448.1"/>
</dbReference>
<dbReference type="GO" id="GO:0009396">
    <property type="term" value="P:folic acid-containing compound biosynthetic process"/>
    <property type="evidence" value="ECO:0007669"/>
    <property type="project" value="TreeGrafter"/>
</dbReference>
<dbReference type="Proteomes" id="UP000694001">
    <property type="component" value="Chromosome"/>
</dbReference>
<gene>
    <name evidence="2" type="ORF">KO353_04285</name>
</gene>
<dbReference type="PANTHER" id="PTHR23407:SF1">
    <property type="entry name" value="5-FORMYLTETRAHYDROFOLATE CYCLO-LIGASE"/>
    <property type="match status" value="1"/>
</dbReference>
<evidence type="ECO:0000313" key="2">
    <source>
        <dbReference type="EMBL" id="QXM25456.1"/>
    </source>
</evidence>
<dbReference type="GO" id="GO:0046872">
    <property type="term" value="F:metal ion binding"/>
    <property type="evidence" value="ECO:0007669"/>
    <property type="project" value="UniProtKB-KW"/>
</dbReference>
<comment type="similarity">
    <text evidence="1">Belongs to the 5-formyltetrahydrofolate cyclo-ligase family.</text>
</comment>
<dbReference type="KEGG" id="elio:KO353_04285"/>
<keyword evidence="1" id="KW-0547">Nucleotide-binding</keyword>
<protein>
    <recommendedName>
        <fullName evidence="1">5-formyltetrahydrofolate cyclo-ligase</fullName>
        <ecNumber evidence="1">6.3.3.2</ecNumber>
    </recommendedName>
</protein>
<dbReference type="AlphaFoldDB" id="A0A975U2Y4"/>
<comment type="cofactor">
    <cofactor evidence="1">
        <name>Mg(2+)</name>
        <dbReference type="ChEBI" id="CHEBI:18420"/>
    </cofactor>
</comment>